<keyword evidence="2" id="KW-1185">Reference proteome</keyword>
<sequence length="1101" mass="123033">MSSPTGQLPSPSPKAISNPIFDKAVQGHIHHLEAWELADFAVSTPEGVRSVAAKYHSTHTKSRLLRCVQRLSRVIAPLEKFFSAVDNGVSSHPEVAGIVWGALRFVMQSIHSLSAYFEKIGDVLDDIVEALPHYQDYADTLFAKSQRVMEGLAGVYGDILLTCTTIRRIYKNAQDIRGSIFVSLRALNPWDHAFDDVHEACRGVLSKHLDAGRWLLNRPEFENWADSPGSGMLWLRGKAGAGKTVLSSIVVNSLSAQLVERKTVAYFYCQFDDPQKRSDPRIVIGTLLHQVISQLPTNELALRSSNAALQDLDTLRDALSSIAKQAKNVFLIVDALDEFDDSSRWKLIQALKHLSQDAKVFVASRDLLPSQYQDDTLALLRDVPAIPADPEHVKGDIIDFVERNVRFIEEDGLNSPDNPEPPLKVASLPLRDEIRKVLLERADGMFLYVRLQILHLRRQGTEHELRVALQSLPSGISATFIRALQDIEALPPQRRERVRRLFRWLACSPRPFTVADTMVAVVIDDMDDAWDESRRITRFSSLLADCGNLINTRLRYSSRPTRIVHVFRYQLLSSEEKQWVQFVHASVKEFLVSRPSSPEEAPLSAYHYYPLSEARLPLIHTGFKYRHVVDPGPSIPGYFLMHDAWESQLRLAGEDGQRVLSDLCQFLDPGSSTREKWRAWAIEQYQHLEQPDYHDLYFGHWGTHASPAYYDLPFHHIAIILHLPHILPKLVKHSHPNDSEPTADLEDINKPNSYGHTALHIACAVFQDCYGDRILRFLLEEGADVAAADDRGRTALHVAAQNHRSIIPLMVLRDYKLDLHATDNNGQTALHVATSIPLKVLLDHGSDINATDNNGQTALHVAVLRPDQRFRKITKLLRRGADVEARDHSGRTPLLTLCFGHSVYGSGCARRLFKYGASASVVDAAGKTALHLLAESSCWWGLISVLDVLLAHGADPQVVDSSGRRAADYAQYAELYLFLQGAAGEEPDMDKLQKLPLAKHIDELPTLQAIPRRSPRRLNRNIQGSAPSILRDTDEHSEARINSLSPAPHCNDYWLLGRSVAASRMSTAGPAHTNSFKRIPESYASGAGRGDSSAQNLSSSL</sequence>
<reference evidence="1" key="1">
    <citation type="submission" date="2021-02" db="EMBL/GenBank/DDBJ databases">
        <authorList>
            <consortium name="DOE Joint Genome Institute"/>
            <person name="Ahrendt S."/>
            <person name="Looney B.P."/>
            <person name="Miyauchi S."/>
            <person name="Morin E."/>
            <person name="Drula E."/>
            <person name="Courty P.E."/>
            <person name="Chicoki N."/>
            <person name="Fauchery L."/>
            <person name="Kohler A."/>
            <person name="Kuo A."/>
            <person name="Labutti K."/>
            <person name="Pangilinan J."/>
            <person name="Lipzen A."/>
            <person name="Riley R."/>
            <person name="Andreopoulos W."/>
            <person name="He G."/>
            <person name="Johnson J."/>
            <person name="Barry K.W."/>
            <person name="Grigoriev I.V."/>
            <person name="Nagy L."/>
            <person name="Hibbett D."/>
            <person name="Henrissat B."/>
            <person name="Matheny P.B."/>
            <person name="Labbe J."/>
            <person name="Martin F."/>
        </authorList>
    </citation>
    <scope>NUCLEOTIDE SEQUENCE</scope>
    <source>
        <strain evidence="1">FP105234-sp</strain>
    </source>
</reference>
<comment type="caution">
    <text evidence="1">The sequence shown here is derived from an EMBL/GenBank/DDBJ whole genome shotgun (WGS) entry which is preliminary data.</text>
</comment>
<gene>
    <name evidence="1" type="ORF">FA95DRAFT_1607874</name>
</gene>
<reference evidence="1" key="2">
    <citation type="journal article" date="2022" name="New Phytol.">
        <title>Evolutionary transition to the ectomycorrhizal habit in the genomes of a hyperdiverse lineage of mushroom-forming fungi.</title>
        <authorList>
            <person name="Looney B."/>
            <person name="Miyauchi S."/>
            <person name="Morin E."/>
            <person name="Drula E."/>
            <person name="Courty P.E."/>
            <person name="Kohler A."/>
            <person name="Kuo A."/>
            <person name="LaButti K."/>
            <person name="Pangilinan J."/>
            <person name="Lipzen A."/>
            <person name="Riley R."/>
            <person name="Andreopoulos W."/>
            <person name="He G."/>
            <person name="Johnson J."/>
            <person name="Nolan M."/>
            <person name="Tritt A."/>
            <person name="Barry K.W."/>
            <person name="Grigoriev I.V."/>
            <person name="Nagy L.G."/>
            <person name="Hibbett D."/>
            <person name="Henrissat B."/>
            <person name="Matheny P.B."/>
            <person name="Labbe J."/>
            <person name="Martin F.M."/>
        </authorList>
    </citation>
    <scope>NUCLEOTIDE SEQUENCE</scope>
    <source>
        <strain evidence="1">FP105234-sp</strain>
    </source>
</reference>
<proteinExistence type="predicted"/>
<organism evidence="1 2">
    <name type="scientific">Auriscalpium vulgare</name>
    <dbReference type="NCBI Taxonomy" id="40419"/>
    <lineage>
        <taxon>Eukaryota</taxon>
        <taxon>Fungi</taxon>
        <taxon>Dikarya</taxon>
        <taxon>Basidiomycota</taxon>
        <taxon>Agaricomycotina</taxon>
        <taxon>Agaricomycetes</taxon>
        <taxon>Russulales</taxon>
        <taxon>Auriscalpiaceae</taxon>
        <taxon>Auriscalpium</taxon>
    </lineage>
</organism>
<name>A0ACB8RNQ9_9AGAM</name>
<evidence type="ECO:0000313" key="1">
    <source>
        <dbReference type="EMBL" id="KAI0045255.1"/>
    </source>
</evidence>
<evidence type="ECO:0000313" key="2">
    <source>
        <dbReference type="Proteomes" id="UP000814033"/>
    </source>
</evidence>
<dbReference type="EMBL" id="MU275957">
    <property type="protein sequence ID" value="KAI0045255.1"/>
    <property type="molecule type" value="Genomic_DNA"/>
</dbReference>
<accession>A0ACB8RNQ9</accession>
<dbReference type="Proteomes" id="UP000814033">
    <property type="component" value="Unassembled WGS sequence"/>
</dbReference>
<protein>
    <submittedName>
        <fullName evidence="1">Uncharacterized protein</fullName>
    </submittedName>
</protein>